<organism evidence="1 2">
    <name type="scientific">Turnera subulata</name>
    <dbReference type="NCBI Taxonomy" id="218843"/>
    <lineage>
        <taxon>Eukaryota</taxon>
        <taxon>Viridiplantae</taxon>
        <taxon>Streptophyta</taxon>
        <taxon>Embryophyta</taxon>
        <taxon>Tracheophyta</taxon>
        <taxon>Spermatophyta</taxon>
        <taxon>Magnoliopsida</taxon>
        <taxon>eudicotyledons</taxon>
        <taxon>Gunneridae</taxon>
        <taxon>Pentapetalae</taxon>
        <taxon>rosids</taxon>
        <taxon>fabids</taxon>
        <taxon>Malpighiales</taxon>
        <taxon>Passifloraceae</taxon>
        <taxon>Turnera</taxon>
    </lineage>
</organism>
<name>A0A9Q0JPX6_9ROSI</name>
<evidence type="ECO:0000313" key="2">
    <source>
        <dbReference type="Proteomes" id="UP001141552"/>
    </source>
</evidence>
<comment type="caution">
    <text evidence="1">The sequence shown here is derived from an EMBL/GenBank/DDBJ whole genome shotgun (WGS) entry which is preliminary data.</text>
</comment>
<gene>
    <name evidence="1" type="ORF">Tsubulata_048283</name>
</gene>
<protein>
    <submittedName>
        <fullName evidence="1">Uncharacterized protein</fullName>
    </submittedName>
</protein>
<keyword evidence="2" id="KW-1185">Reference proteome</keyword>
<reference evidence="1" key="2">
    <citation type="journal article" date="2023" name="Plants (Basel)">
        <title>Annotation of the Turnera subulata (Passifloraceae) Draft Genome Reveals the S-Locus Evolved after the Divergence of Turneroideae from Passifloroideae in a Stepwise Manner.</title>
        <authorList>
            <person name="Henning P.M."/>
            <person name="Roalson E.H."/>
            <person name="Mir W."/>
            <person name="McCubbin A.G."/>
            <person name="Shore J.S."/>
        </authorList>
    </citation>
    <scope>NUCLEOTIDE SEQUENCE</scope>
    <source>
        <strain evidence="1">F60SS</strain>
    </source>
</reference>
<dbReference type="Proteomes" id="UP001141552">
    <property type="component" value="Unassembled WGS sequence"/>
</dbReference>
<sequence>MTGSCSCSIVGAFIIVAGFYGVVWAQSKEEQGEASKIRRPPVSSQKTPLLDSRTNVSLDGTICFFLLLFHRPRNKAKETNEKARTLQNLWNVTRISAEA</sequence>
<dbReference type="OrthoDB" id="1747929at2759"/>
<reference evidence="1" key="1">
    <citation type="submission" date="2022-02" db="EMBL/GenBank/DDBJ databases">
        <authorList>
            <person name="Henning P.M."/>
            <person name="McCubbin A.G."/>
            <person name="Shore J.S."/>
        </authorList>
    </citation>
    <scope>NUCLEOTIDE SEQUENCE</scope>
    <source>
        <strain evidence="1">F60SS</strain>
        <tissue evidence="1">Leaves</tissue>
    </source>
</reference>
<accession>A0A9Q0JPX6</accession>
<proteinExistence type="predicted"/>
<evidence type="ECO:0000313" key="1">
    <source>
        <dbReference type="EMBL" id="KAJ4849763.1"/>
    </source>
</evidence>
<dbReference type="AlphaFoldDB" id="A0A9Q0JPX6"/>
<dbReference type="EMBL" id="JAKUCV010000498">
    <property type="protein sequence ID" value="KAJ4849763.1"/>
    <property type="molecule type" value="Genomic_DNA"/>
</dbReference>